<proteinExistence type="predicted"/>
<evidence type="ECO:0000313" key="2">
    <source>
        <dbReference type="EMBL" id="GAA2503230.1"/>
    </source>
</evidence>
<keyword evidence="1" id="KW-0812">Transmembrane</keyword>
<comment type="caution">
    <text evidence="2">The sequence shown here is derived from an EMBL/GenBank/DDBJ whole genome shotgun (WGS) entry which is preliminary data.</text>
</comment>
<dbReference type="EMBL" id="BAAATL010000034">
    <property type="protein sequence ID" value="GAA2503230.1"/>
    <property type="molecule type" value="Genomic_DNA"/>
</dbReference>
<keyword evidence="1" id="KW-0472">Membrane</keyword>
<gene>
    <name evidence="2" type="ORF">GCM10010422_61210</name>
</gene>
<keyword evidence="3" id="KW-1185">Reference proteome</keyword>
<name>A0ABP5ZRR1_9ACTN</name>
<keyword evidence="1" id="KW-1133">Transmembrane helix</keyword>
<evidence type="ECO:0000256" key="1">
    <source>
        <dbReference type="SAM" id="Phobius"/>
    </source>
</evidence>
<organism evidence="2 3">
    <name type="scientific">Streptomyces graminearus</name>
    <dbReference type="NCBI Taxonomy" id="284030"/>
    <lineage>
        <taxon>Bacteria</taxon>
        <taxon>Bacillati</taxon>
        <taxon>Actinomycetota</taxon>
        <taxon>Actinomycetes</taxon>
        <taxon>Kitasatosporales</taxon>
        <taxon>Streptomycetaceae</taxon>
        <taxon>Streptomyces</taxon>
    </lineage>
</organism>
<accession>A0ABP5ZRR1</accession>
<evidence type="ECO:0000313" key="3">
    <source>
        <dbReference type="Proteomes" id="UP001501721"/>
    </source>
</evidence>
<sequence length="82" mass="8550">MVSARSAIAWTPTALIPSREKSSSAASRIRSRGGSLATLLCLLALSMVAVLPLVGSGGALRRPTQCYGTDQSHTIPLGIVWD</sequence>
<feature type="transmembrane region" description="Helical" evidence="1">
    <location>
        <begin position="35"/>
        <end position="54"/>
    </location>
</feature>
<reference evidence="3" key="1">
    <citation type="journal article" date="2019" name="Int. J. Syst. Evol. Microbiol.">
        <title>The Global Catalogue of Microorganisms (GCM) 10K type strain sequencing project: providing services to taxonomists for standard genome sequencing and annotation.</title>
        <authorList>
            <consortium name="The Broad Institute Genomics Platform"/>
            <consortium name="The Broad Institute Genome Sequencing Center for Infectious Disease"/>
            <person name="Wu L."/>
            <person name="Ma J."/>
        </authorList>
    </citation>
    <scope>NUCLEOTIDE SEQUENCE [LARGE SCALE GENOMIC DNA]</scope>
    <source>
        <strain evidence="3">JCM 6923</strain>
    </source>
</reference>
<protein>
    <submittedName>
        <fullName evidence="2">Uncharacterized protein</fullName>
    </submittedName>
</protein>
<dbReference type="Proteomes" id="UP001501721">
    <property type="component" value="Unassembled WGS sequence"/>
</dbReference>